<feature type="domain" description="Protein kinase" evidence="1">
    <location>
        <begin position="1"/>
        <end position="106"/>
    </location>
</feature>
<evidence type="ECO:0000313" key="3">
    <source>
        <dbReference type="Proteomes" id="UP001358586"/>
    </source>
</evidence>
<dbReference type="PANTHER" id="PTHR27003:SF456">
    <property type="entry name" value="RECEPTOR-LIKE PROTEIN KINASE FERONIA"/>
    <property type="match status" value="1"/>
</dbReference>
<name>A0ABR0PF36_GOSAR</name>
<sequence length="106" mass="12527">MIFVYDYMVHGTLRDHLFNTRNPLLQWEQWLKMCIGAAQRLHYLHRGPNHTIIHRDVKTTNILINAKWIARVSDFGLSKLNDLPNTQISIAVKGNIWFLDLKYCHL</sequence>
<dbReference type="InterPro" id="IPR000719">
    <property type="entry name" value="Prot_kinase_dom"/>
</dbReference>
<dbReference type="Gene3D" id="1.10.510.10">
    <property type="entry name" value="Transferase(Phosphotransferase) domain 1"/>
    <property type="match status" value="1"/>
</dbReference>
<dbReference type="Proteomes" id="UP001358586">
    <property type="component" value="Chromosome 7"/>
</dbReference>
<dbReference type="InterPro" id="IPR008271">
    <property type="entry name" value="Ser/Thr_kinase_AS"/>
</dbReference>
<organism evidence="2 3">
    <name type="scientific">Gossypium arboreum</name>
    <name type="common">Tree cotton</name>
    <name type="synonym">Gossypium nanking</name>
    <dbReference type="NCBI Taxonomy" id="29729"/>
    <lineage>
        <taxon>Eukaryota</taxon>
        <taxon>Viridiplantae</taxon>
        <taxon>Streptophyta</taxon>
        <taxon>Embryophyta</taxon>
        <taxon>Tracheophyta</taxon>
        <taxon>Spermatophyta</taxon>
        <taxon>Magnoliopsida</taxon>
        <taxon>eudicotyledons</taxon>
        <taxon>Gunneridae</taxon>
        <taxon>Pentapetalae</taxon>
        <taxon>rosids</taxon>
        <taxon>malvids</taxon>
        <taxon>Malvales</taxon>
        <taxon>Malvaceae</taxon>
        <taxon>Malvoideae</taxon>
        <taxon>Gossypium</taxon>
    </lineage>
</organism>
<evidence type="ECO:0000313" key="2">
    <source>
        <dbReference type="EMBL" id="KAK5819838.1"/>
    </source>
</evidence>
<comment type="caution">
    <text evidence="2">The sequence shown here is derived from an EMBL/GenBank/DDBJ whole genome shotgun (WGS) entry which is preliminary data.</text>
</comment>
<keyword evidence="3" id="KW-1185">Reference proteome</keyword>
<gene>
    <name evidence="2" type="ORF">PVK06_024867</name>
</gene>
<dbReference type="PROSITE" id="PS50011">
    <property type="entry name" value="PROTEIN_KINASE_DOM"/>
    <property type="match status" value="1"/>
</dbReference>
<dbReference type="EMBL" id="JARKNE010000007">
    <property type="protein sequence ID" value="KAK5819838.1"/>
    <property type="molecule type" value="Genomic_DNA"/>
</dbReference>
<dbReference type="PROSITE" id="PS00108">
    <property type="entry name" value="PROTEIN_KINASE_ST"/>
    <property type="match status" value="1"/>
</dbReference>
<dbReference type="InterPro" id="IPR045272">
    <property type="entry name" value="ANXUR1/2-like"/>
</dbReference>
<accession>A0ABR0PF36</accession>
<dbReference type="PANTHER" id="PTHR27003">
    <property type="entry name" value="OS07G0166700 PROTEIN"/>
    <property type="match status" value="1"/>
</dbReference>
<reference evidence="2 3" key="1">
    <citation type="submission" date="2023-03" db="EMBL/GenBank/DDBJ databases">
        <title>WGS of Gossypium arboreum.</title>
        <authorList>
            <person name="Yu D."/>
        </authorList>
    </citation>
    <scope>NUCLEOTIDE SEQUENCE [LARGE SCALE GENOMIC DNA]</scope>
    <source>
        <tissue evidence="2">Leaf</tissue>
    </source>
</reference>
<dbReference type="SUPFAM" id="SSF56112">
    <property type="entry name" value="Protein kinase-like (PK-like)"/>
    <property type="match status" value="1"/>
</dbReference>
<evidence type="ECO:0000259" key="1">
    <source>
        <dbReference type="PROSITE" id="PS50011"/>
    </source>
</evidence>
<dbReference type="Pfam" id="PF07714">
    <property type="entry name" value="PK_Tyr_Ser-Thr"/>
    <property type="match status" value="1"/>
</dbReference>
<protein>
    <recommendedName>
        <fullName evidence="1">Protein kinase domain-containing protein</fullName>
    </recommendedName>
</protein>
<proteinExistence type="predicted"/>
<dbReference type="InterPro" id="IPR011009">
    <property type="entry name" value="Kinase-like_dom_sf"/>
</dbReference>
<dbReference type="InterPro" id="IPR001245">
    <property type="entry name" value="Ser-Thr/Tyr_kinase_cat_dom"/>
</dbReference>